<proteinExistence type="predicted"/>
<feature type="transmembrane region" description="Helical" evidence="1">
    <location>
        <begin position="106"/>
        <end position="124"/>
    </location>
</feature>
<comment type="caution">
    <text evidence="2">The sequence shown here is derived from an EMBL/GenBank/DDBJ whole genome shotgun (WGS) entry which is preliminary data.</text>
</comment>
<dbReference type="EMBL" id="JABZFG010000002">
    <property type="protein sequence ID" value="MBW0602455.1"/>
    <property type="molecule type" value="Genomic_DNA"/>
</dbReference>
<feature type="transmembrane region" description="Helical" evidence="1">
    <location>
        <begin position="70"/>
        <end position="94"/>
    </location>
</feature>
<name>A0A9Q3L6M7_9BACT</name>
<dbReference type="Proteomes" id="UP000746160">
    <property type="component" value="Unassembled WGS sequence"/>
</dbReference>
<evidence type="ECO:0000256" key="1">
    <source>
        <dbReference type="SAM" id="Phobius"/>
    </source>
</evidence>
<accession>A0A9Q3L6M7</accession>
<keyword evidence="1" id="KW-1133">Transmembrane helix</keyword>
<reference evidence="2" key="1">
    <citation type="journal article" date="2021" name="Genes Genomics">
        <title>Comparative genomic analysis of Mycoplasma anatis strains.</title>
        <authorList>
            <person name="Zhou Q."/>
            <person name="Mai K."/>
            <person name="Yang D."/>
            <person name="Liu J."/>
            <person name="Yan Z."/>
            <person name="Luo C."/>
            <person name="Tan Y."/>
            <person name="Cao S."/>
            <person name="Zhou Q."/>
            <person name="Chen L."/>
            <person name="Chen F."/>
        </authorList>
    </citation>
    <scope>NUCLEOTIDE SEQUENCE</scope>
    <source>
        <strain evidence="2">DP07</strain>
    </source>
</reference>
<feature type="transmembrane region" description="Helical" evidence="1">
    <location>
        <begin position="12"/>
        <end position="30"/>
    </location>
</feature>
<keyword evidence="1" id="KW-0472">Membrane</keyword>
<dbReference type="RefSeq" id="WP_218674668.1">
    <property type="nucleotide sequence ID" value="NZ_JABZEV010000002.1"/>
</dbReference>
<organism evidence="2 3">
    <name type="scientific">Mycoplasmopsis anatis</name>
    <dbReference type="NCBI Taxonomy" id="171279"/>
    <lineage>
        <taxon>Bacteria</taxon>
        <taxon>Bacillati</taxon>
        <taxon>Mycoplasmatota</taxon>
        <taxon>Mycoplasmoidales</taxon>
        <taxon>Metamycoplasmataceae</taxon>
        <taxon>Mycoplasmopsis</taxon>
    </lineage>
</organism>
<dbReference type="AlphaFoldDB" id="A0A9Q3L6M7"/>
<sequence>MKNYLSRKITAILIFLISLTIGIIFINLLFRLNARISWELNWLKENLSVENQNQINDKSTTYQLRYLTTIFSTVIIVCSLSISIISSLIIYGLFSEKFNGSNLYRFILYLITIILIAMFIFLTLQPQEVVVQMKKILNGRDFWVNIKSDKISYADAFSAFLLTFILLIITFISKNSFGYLKKDIYLSRKFKSL</sequence>
<feature type="transmembrane region" description="Helical" evidence="1">
    <location>
        <begin position="151"/>
        <end position="172"/>
    </location>
</feature>
<evidence type="ECO:0000313" key="2">
    <source>
        <dbReference type="EMBL" id="MBW0602455.1"/>
    </source>
</evidence>
<keyword evidence="1" id="KW-0812">Transmembrane</keyword>
<evidence type="ECO:0000313" key="3">
    <source>
        <dbReference type="Proteomes" id="UP000746160"/>
    </source>
</evidence>
<protein>
    <submittedName>
        <fullName evidence="2">Uncharacterized protein</fullName>
    </submittedName>
</protein>
<gene>
    <name evidence="2" type="ORF">MADP07_00175</name>
</gene>